<dbReference type="GO" id="GO:0052381">
    <property type="term" value="F:tRNA dimethylallyltransferase activity"/>
    <property type="evidence" value="ECO:0007669"/>
    <property type="project" value="UniProtKB-UniRule"/>
</dbReference>
<dbReference type="Gene3D" id="1.10.20.140">
    <property type="match status" value="1"/>
</dbReference>
<comment type="catalytic activity">
    <reaction evidence="9 10 11">
        <text>adenosine(37) in tRNA + dimethylallyl diphosphate = N(6)-dimethylallyladenosine(37) in tRNA + diphosphate</text>
        <dbReference type="Rhea" id="RHEA:26482"/>
        <dbReference type="Rhea" id="RHEA-COMP:10162"/>
        <dbReference type="Rhea" id="RHEA-COMP:10375"/>
        <dbReference type="ChEBI" id="CHEBI:33019"/>
        <dbReference type="ChEBI" id="CHEBI:57623"/>
        <dbReference type="ChEBI" id="CHEBI:74411"/>
        <dbReference type="ChEBI" id="CHEBI:74415"/>
        <dbReference type="EC" id="2.5.1.75"/>
    </reaction>
</comment>
<comment type="caution">
    <text evidence="10">Lacks conserved residue(s) required for the propagation of feature annotation.</text>
</comment>
<dbReference type="EC" id="2.5.1.75" evidence="10"/>
<feature type="binding site" evidence="10">
    <location>
        <begin position="11"/>
        <end position="18"/>
    </location>
    <ligand>
        <name>ATP</name>
        <dbReference type="ChEBI" id="CHEBI:30616"/>
    </ligand>
</feature>
<keyword evidence="7 10" id="KW-0067">ATP-binding</keyword>
<dbReference type="AlphaFoldDB" id="A0A930HNI4"/>
<dbReference type="InterPro" id="IPR018022">
    <property type="entry name" value="IPT"/>
</dbReference>
<feature type="region of interest" description="Interaction with substrate tRNA" evidence="10">
    <location>
        <begin position="36"/>
        <end position="39"/>
    </location>
</feature>
<evidence type="ECO:0000313" key="14">
    <source>
        <dbReference type="EMBL" id="MBF1384800.1"/>
    </source>
</evidence>
<evidence type="ECO:0000256" key="11">
    <source>
        <dbReference type="RuleBase" id="RU003783"/>
    </source>
</evidence>
<keyword evidence="6 10" id="KW-0547">Nucleotide-binding</keyword>
<evidence type="ECO:0000256" key="1">
    <source>
        <dbReference type="ARBA" id="ARBA00001946"/>
    </source>
</evidence>
<gene>
    <name evidence="10 14" type="primary">miaA</name>
    <name evidence="14" type="ORF">HXN26_08135</name>
</gene>
<organism evidence="14 15">
    <name type="scientific">Prevotella aurantiaca</name>
    <dbReference type="NCBI Taxonomy" id="596085"/>
    <lineage>
        <taxon>Bacteria</taxon>
        <taxon>Pseudomonadati</taxon>
        <taxon>Bacteroidota</taxon>
        <taxon>Bacteroidia</taxon>
        <taxon>Bacteroidales</taxon>
        <taxon>Prevotellaceae</taxon>
        <taxon>Prevotella</taxon>
    </lineage>
</organism>
<dbReference type="Proteomes" id="UP000771736">
    <property type="component" value="Unassembled WGS sequence"/>
</dbReference>
<evidence type="ECO:0000256" key="5">
    <source>
        <dbReference type="ARBA" id="ARBA00022694"/>
    </source>
</evidence>
<dbReference type="InterPro" id="IPR027417">
    <property type="entry name" value="P-loop_NTPase"/>
</dbReference>
<dbReference type="Gene3D" id="3.40.50.300">
    <property type="entry name" value="P-loop containing nucleotide triphosphate hydrolases"/>
    <property type="match status" value="1"/>
</dbReference>
<protein>
    <recommendedName>
        <fullName evidence="10">tRNA dimethylallyltransferase</fullName>
        <ecNumber evidence="10">2.5.1.75</ecNumber>
    </recommendedName>
    <alternativeName>
        <fullName evidence="10">Dimethylallyl diphosphate:tRNA dimethylallyltransferase</fullName>
        <shortName evidence="10">DMAPP:tRNA dimethylallyltransferase</shortName>
        <shortName evidence="10">DMATase</shortName>
    </alternativeName>
    <alternativeName>
        <fullName evidence="10">Isopentenyl-diphosphate:tRNA isopentenyltransferase</fullName>
        <shortName evidence="10">IPP transferase</shortName>
        <shortName evidence="10">IPPT</shortName>
        <shortName evidence="10">IPTase</shortName>
    </alternativeName>
</protein>
<evidence type="ECO:0000256" key="9">
    <source>
        <dbReference type="ARBA" id="ARBA00049563"/>
    </source>
</evidence>
<feature type="site" description="Interaction with substrate tRNA" evidence="10">
    <location>
        <position position="100"/>
    </location>
</feature>
<evidence type="ECO:0000256" key="13">
    <source>
        <dbReference type="RuleBase" id="RU003785"/>
    </source>
</evidence>
<dbReference type="EMBL" id="JABZSJ010000045">
    <property type="protein sequence ID" value="MBF1384800.1"/>
    <property type="molecule type" value="Genomic_DNA"/>
</dbReference>
<evidence type="ECO:0000256" key="12">
    <source>
        <dbReference type="RuleBase" id="RU003784"/>
    </source>
</evidence>
<comment type="subunit">
    <text evidence="10">Monomer.</text>
</comment>
<dbReference type="RefSeq" id="WP_273160531.1">
    <property type="nucleotide sequence ID" value="NZ_JABZSJ010000045.1"/>
</dbReference>
<evidence type="ECO:0000256" key="2">
    <source>
        <dbReference type="ARBA" id="ARBA00003213"/>
    </source>
</evidence>
<dbReference type="InterPro" id="IPR039657">
    <property type="entry name" value="Dimethylallyltransferase"/>
</dbReference>
<keyword evidence="4 10" id="KW-0808">Transferase</keyword>
<reference evidence="14" key="1">
    <citation type="submission" date="2020-04" db="EMBL/GenBank/DDBJ databases">
        <title>Deep metagenomics examines the oral microbiome during advanced dental caries in children, revealing novel taxa and co-occurrences with host molecules.</title>
        <authorList>
            <person name="Baker J.L."/>
            <person name="Morton J.T."/>
            <person name="Dinis M."/>
            <person name="Alvarez R."/>
            <person name="Tran N.C."/>
            <person name="Knight R."/>
            <person name="Edlund A."/>
        </authorList>
    </citation>
    <scope>NUCLEOTIDE SEQUENCE</scope>
    <source>
        <strain evidence="14">JCVI_44_bin.5</strain>
    </source>
</reference>
<proteinExistence type="inferred from homology"/>
<evidence type="ECO:0000256" key="8">
    <source>
        <dbReference type="ARBA" id="ARBA00022842"/>
    </source>
</evidence>
<dbReference type="GO" id="GO:0006400">
    <property type="term" value="P:tRNA modification"/>
    <property type="evidence" value="ECO:0007669"/>
    <property type="project" value="TreeGrafter"/>
</dbReference>
<keyword evidence="8 10" id="KW-0460">Magnesium</keyword>
<dbReference type="SUPFAM" id="SSF52540">
    <property type="entry name" value="P-loop containing nucleoside triphosphate hydrolases"/>
    <property type="match status" value="2"/>
</dbReference>
<evidence type="ECO:0000256" key="4">
    <source>
        <dbReference type="ARBA" id="ARBA00022679"/>
    </source>
</evidence>
<comment type="similarity">
    <text evidence="3 10 13">Belongs to the IPP transferase family.</text>
</comment>
<evidence type="ECO:0000256" key="7">
    <source>
        <dbReference type="ARBA" id="ARBA00022840"/>
    </source>
</evidence>
<name>A0A930HNI4_9BACT</name>
<evidence type="ECO:0000256" key="10">
    <source>
        <dbReference type="HAMAP-Rule" id="MF_00185"/>
    </source>
</evidence>
<dbReference type="Pfam" id="PF01715">
    <property type="entry name" value="IPPT"/>
    <property type="match status" value="1"/>
</dbReference>
<dbReference type="GO" id="GO:0005524">
    <property type="term" value="F:ATP binding"/>
    <property type="evidence" value="ECO:0007669"/>
    <property type="project" value="UniProtKB-UniRule"/>
</dbReference>
<dbReference type="HAMAP" id="MF_00185">
    <property type="entry name" value="IPP_trans"/>
    <property type="match status" value="1"/>
</dbReference>
<accession>A0A930HNI4</accession>
<feature type="binding site" evidence="10">
    <location>
        <begin position="13"/>
        <end position="18"/>
    </location>
    <ligand>
        <name>substrate</name>
    </ligand>
</feature>
<comment type="function">
    <text evidence="2 10 12">Catalyzes the transfer of a dimethylallyl group onto the adenine at position 37 in tRNAs that read codons beginning with uridine, leading to the formation of N6-(dimethylallyl)adenosine (i(6)A).</text>
</comment>
<evidence type="ECO:0000313" key="15">
    <source>
        <dbReference type="Proteomes" id="UP000771736"/>
    </source>
</evidence>
<evidence type="ECO:0000256" key="6">
    <source>
        <dbReference type="ARBA" id="ARBA00022741"/>
    </source>
</evidence>
<dbReference type="PANTHER" id="PTHR11088">
    <property type="entry name" value="TRNA DIMETHYLALLYLTRANSFERASE"/>
    <property type="match status" value="1"/>
</dbReference>
<comment type="cofactor">
    <cofactor evidence="1 10">
        <name>Mg(2+)</name>
        <dbReference type="ChEBI" id="CHEBI:18420"/>
    </cofactor>
</comment>
<comment type="caution">
    <text evidence="14">The sequence shown here is derived from an EMBL/GenBank/DDBJ whole genome shotgun (WGS) entry which is preliminary data.</text>
</comment>
<feature type="site" description="Interaction with substrate tRNA" evidence="10">
    <location>
        <position position="122"/>
    </location>
</feature>
<keyword evidence="5 10" id="KW-0819">tRNA processing</keyword>
<sequence length="299" mass="34755">MNIQTLIVLTGPTGVGKTALTLEIAQHYGIEIINADSRQIYKELPIGTAAPTKEQLNHVKHHFVACKNVIDYYSASLYEQEVISLLNLNPTSSYILSGGSMMYIDAVCNGIDDIPTIDDRIRQSLMQKLETEGLEKLCELLRKLDPAHWEIVDKKNPRRVLHALEVCIQTGRTYTSFRTNKKQERPFNIIKIGLNRPREELYERINKRTEDMITSGILDEALNMYEYRNLNALNTVGYKELFEYLDGLTTLEEAIFKIQSNTRKYARKQLTWYKKDQNIYWFHPNETKEILNHIDSYLF</sequence>
<dbReference type="PANTHER" id="PTHR11088:SF60">
    <property type="entry name" value="TRNA DIMETHYLALLYLTRANSFERASE"/>
    <property type="match status" value="1"/>
</dbReference>
<evidence type="ECO:0000256" key="3">
    <source>
        <dbReference type="ARBA" id="ARBA00005842"/>
    </source>
</evidence>
<dbReference type="NCBIfam" id="TIGR00174">
    <property type="entry name" value="miaA"/>
    <property type="match status" value="1"/>
</dbReference>